<comment type="subcellular location">
    <subcellularLocation>
        <location evidence="1 9">Cell membrane</location>
        <topology evidence="1 9">Multi-pass membrane protein</topology>
    </subcellularLocation>
</comment>
<dbReference type="Gene3D" id="1.10.3720.10">
    <property type="entry name" value="MetI-like"/>
    <property type="match status" value="1"/>
</dbReference>
<dbReference type="GO" id="GO:0042918">
    <property type="term" value="P:alkanesulfonate transmembrane transport"/>
    <property type="evidence" value="ECO:0007669"/>
    <property type="project" value="UniProtKB-ARBA"/>
</dbReference>
<organism evidence="12 13">
    <name type="scientific">Methylobacterium dankookense</name>
    <dbReference type="NCBI Taxonomy" id="560405"/>
    <lineage>
        <taxon>Bacteria</taxon>
        <taxon>Pseudomonadati</taxon>
        <taxon>Pseudomonadota</taxon>
        <taxon>Alphaproteobacteria</taxon>
        <taxon>Hyphomicrobiales</taxon>
        <taxon>Methylobacteriaceae</taxon>
        <taxon>Methylobacterium</taxon>
    </lineage>
</organism>
<feature type="transmembrane region" description="Helical" evidence="9">
    <location>
        <begin position="111"/>
        <end position="133"/>
    </location>
</feature>
<dbReference type="PROSITE" id="PS50928">
    <property type="entry name" value="ABC_TM1"/>
    <property type="match status" value="1"/>
</dbReference>
<dbReference type="AlphaFoldDB" id="A0A564FWU1"/>
<dbReference type="EMBL" id="BPQI01000191">
    <property type="protein sequence ID" value="GJD59165.1"/>
    <property type="molecule type" value="Genomic_DNA"/>
</dbReference>
<evidence type="ECO:0000256" key="2">
    <source>
        <dbReference type="ARBA" id="ARBA00009306"/>
    </source>
</evidence>
<evidence type="ECO:0000256" key="9">
    <source>
        <dbReference type="RuleBase" id="RU363032"/>
    </source>
</evidence>
<name>A0A564FWU1_9HYPH</name>
<dbReference type="RefSeq" id="WP_144763633.1">
    <property type="nucleotide sequence ID" value="NZ_BPQI01000191.1"/>
</dbReference>
<dbReference type="FunFam" id="1.10.3720.10:FF:000003">
    <property type="entry name" value="Aliphatic sulfonate ABC transporter permease"/>
    <property type="match status" value="1"/>
</dbReference>
<evidence type="ECO:0000256" key="7">
    <source>
        <dbReference type="ARBA" id="ARBA00023136"/>
    </source>
</evidence>
<reference evidence="11" key="3">
    <citation type="submission" date="2021-08" db="EMBL/GenBank/DDBJ databases">
        <authorList>
            <person name="Tani A."/>
            <person name="Ola A."/>
            <person name="Ogura Y."/>
            <person name="Katsura K."/>
            <person name="Hayashi T."/>
        </authorList>
    </citation>
    <scope>NUCLEOTIDE SEQUENCE</scope>
    <source>
        <strain evidence="11">DSM 22415</strain>
    </source>
</reference>
<comment type="similarity">
    <text evidence="2 9">Belongs to the binding-protein-dependent transport system permease family.</text>
</comment>
<evidence type="ECO:0000256" key="4">
    <source>
        <dbReference type="ARBA" id="ARBA00022475"/>
    </source>
</evidence>
<evidence type="ECO:0000256" key="3">
    <source>
        <dbReference type="ARBA" id="ARBA00022448"/>
    </source>
</evidence>
<dbReference type="PANTHER" id="PTHR30151:SF38">
    <property type="entry name" value="ALIPHATIC SULFONATES TRANSPORT PERMEASE PROTEIN SSUC-RELATED"/>
    <property type="match status" value="1"/>
</dbReference>
<dbReference type="InterPro" id="IPR035906">
    <property type="entry name" value="MetI-like_sf"/>
</dbReference>
<feature type="transmembrane region" description="Helical" evidence="9">
    <location>
        <begin position="80"/>
        <end position="99"/>
    </location>
</feature>
<evidence type="ECO:0000256" key="1">
    <source>
        <dbReference type="ARBA" id="ARBA00004651"/>
    </source>
</evidence>
<dbReference type="Pfam" id="PF00528">
    <property type="entry name" value="BPD_transp_1"/>
    <property type="match status" value="1"/>
</dbReference>
<dbReference type="OrthoDB" id="8138334at2"/>
<keyword evidence="5 9" id="KW-0812">Transmembrane</keyword>
<accession>A0A564FWU1</accession>
<evidence type="ECO:0000256" key="8">
    <source>
        <dbReference type="ARBA" id="ARBA00056719"/>
    </source>
</evidence>
<evidence type="ECO:0000259" key="10">
    <source>
        <dbReference type="PROSITE" id="PS50928"/>
    </source>
</evidence>
<dbReference type="CDD" id="cd06261">
    <property type="entry name" value="TM_PBP2"/>
    <property type="match status" value="1"/>
</dbReference>
<comment type="function">
    <text evidence="8">Probably part of an ABC transporter complex. Probably responsible for the translocation of the substrate across the membrane.</text>
</comment>
<keyword evidence="6 9" id="KW-1133">Transmembrane helix</keyword>
<evidence type="ECO:0000313" key="13">
    <source>
        <dbReference type="Proteomes" id="UP000401717"/>
    </source>
</evidence>
<keyword evidence="14" id="KW-1185">Reference proteome</keyword>
<evidence type="ECO:0000313" key="11">
    <source>
        <dbReference type="EMBL" id="GJD59165.1"/>
    </source>
</evidence>
<feature type="transmembrane region" description="Helical" evidence="9">
    <location>
        <begin position="235"/>
        <end position="253"/>
    </location>
</feature>
<dbReference type="EMBL" id="CABFVH010000010">
    <property type="protein sequence ID" value="VUF12462.1"/>
    <property type="molecule type" value="Genomic_DNA"/>
</dbReference>
<dbReference type="Proteomes" id="UP001055303">
    <property type="component" value="Unassembled WGS sequence"/>
</dbReference>
<dbReference type="InterPro" id="IPR000515">
    <property type="entry name" value="MetI-like"/>
</dbReference>
<dbReference type="PANTHER" id="PTHR30151">
    <property type="entry name" value="ALKANE SULFONATE ABC TRANSPORTER-RELATED, MEMBRANE SUBUNIT"/>
    <property type="match status" value="1"/>
</dbReference>
<feature type="transmembrane region" description="Helical" evidence="9">
    <location>
        <begin position="139"/>
        <end position="158"/>
    </location>
</feature>
<evidence type="ECO:0000313" key="14">
    <source>
        <dbReference type="Proteomes" id="UP001055303"/>
    </source>
</evidence>
<keyword evidence="7 9" id="KW-0472">Membrane</keyword>
<evidence type="ECO:0000313" key="12">
    <source>
        <dbReference type="EMBL" id="VUF12462.1"/>
    </source>
</evidence>
<dbReference type="Proteomes" id="UP000401717">
    <property type="component" value="Unassembled WGS sequence"/>
</dbReference>
<reference evidence="12 13" key="1">
    <citation type="submission" date="2019-06" db="EMBL/GenBank/DDBJ databases">
        <authorList>
            <person name="Rodrigo-Torres L."/>
            <person name="Arahal R. D."/>
            <person name="Lucena T."/>
        </authorList>
    </citation>
    <scope>NUCLEOTIDE SEQUENCE [LARGE SCALE GENOMIC DNA]</scope>
    <source>
        <strain evidence="12 13">SW08-7</strain>
    </source>
</reference>
<keyword evidence="4" id="KW-1003">Cell membrane</keyword>
<dbReference type="GO" id="GO:0005886">
    <property type="term" value="C:plasma membrane"/>
    <property type="evidence" value="ECO:0007669"/>
    <property type="project" value="UniProtKB-SubCell"/>
</dbReference>
<dbReference type="SUPFAM" id="SSF161098">
    <property type="entry name" value="MetI-like"/>
    <property type="match status" value="1"/>
</dbReference>
<feature type="transmembrane region" description="Helical" evidence="9">
    <location>
        <begin position="191"/>
        <end position="215"/>
    </location>
</feature>
<sequence length="269" mass="29098">MRASSLRGAIVPVGLLVLWEILSRVGVFSPIVLPPPTAVAAKWFSGLLPGLPYDPDTQSYLGWLFSGEMPHDMVSSLSRVVSGFVIGAGLAVPVGLVLGTNDRLYDLFNPLLQVLRPIPPIAYIPLAIVWFGLGNPPALFLIALGTFFPVLVNTIAGVRQVDSIYIRAARNLGAGSWTMFRRVILPAASPFVLAGMRIGIGTAFIVVIVAEMIAVSDGLGYRILEAREYMWSDKIIGGMLTIGVLGLIIDGAMSRLNDHLLRWHRGLER</sequence>
<evidence type="ECO:0000256" key="6">
    <source>
        <dbReference type="ARBA" id="ARBA00022989"/>
    </source>
</evidence>
<evidence type="ECO:0000256" key="5">
    <source>
        <dbReference type="ARBA" id="ARBA00022692"/>
    </source>
</evidence>
<gene>
    <name evidence="12" type="primary">ssuC_3</name>
    <name evidence="11" type="synonym">ssuC_8</name>
    <name evidence="11" type="ORF">IFDJLNFL_5092</name>
    <name evidence="12" type="ORF">MTDSW087_02154</name>
</gene>
<keyword evidence="3 9" id="KW-0813">Transport</keyword>
<protein>
    <submittedName>
        <fullName evidence="12">Aliphatic sulfonates transport permease protein SsuC</fullName>
    </submittedName>
</protein>
<reference evidence="11" key="2">
    <citation type="journal article" date="2021" name="Front. Microbiol.">
        <title>Comprehensive Comparative Genomics and Phenotyping of Methylobacterium Species.</title>
        <authorList>
            <person name="Alessa O."/>
            <person name="Ogura Y."/>
            <person name="Fujitani Y."/>
            <person name="Takami H."/>
            <person name="Hayashi T."/>
            <person name="Sahin N."/>
            <person name="Tani A."/>
        </authorList>
    </citation>
    <scope>NUCLEOTIDE SEQUENCE</scope>
    <source>
        <strain evidence="11">DSM 22415</strain>
    </source>
</reference>
<feature type="domain" description="ABC transmembrane type-1" evidence="10">
    <location>
        <begin position="73"/>
        <end position="257"/>
    </location>
</feature>
<proteinExistence type="inferred from homology"/>